<evidence type="ECO:0000313" key="1">
    <source>
        <dbReference type="EMBL" id="CAI9546847.1"/>
    </source>
</evidence>
<reference evidence="1" key="1">
    <citation type="submission" date="2023-05" db="EMBL/GenBank/DDBJ databases">
        <authorList>
            <person name="Stuckert A."/>
        </authorList>
    </citation>
    <scope>NUCLEOTIDE SEQUENCE</scope>
</reference>
<protein>
    <submittedName>
        <fullName evidence="1">Uncharacterized protein</fullName>
    </submittedName>
</protein>
<name>A0ABN9BGY2_9NEOB</name>
<keyword evidence="2" id="KW-1185">Reference proteome</keyword>
<sequence length="86" mass="9442">MFQSGILSLMKIPVIYFQNALVSLAQRSPNFINEGPGGRIGATGSRKCPGISEYTSLIIGINGRNSAPLLVSMRGIVPHHRYQWKE</sequence>
<proteinExistence type="predicted"/>
<evidence type="ECO:0000313" key="2">
    <source>
        <dbReference type="Proteomes" id="UP001162483"/>
    </source>
</evidence>
<dbReference type="Proteomes" id="UP001162483">
    <property type="component" value="Unassembled WGS sequence"/>
</dbReference>
<comment type="caution">
    <text evidence="1">The sequence shown here is derived from an EMBL/GenBank/DDBJ whole genome shotgun (WGS) entry which is preliminary data.</text>
</comment>
<dbReference type="EMBL" id="CATNWA010003994">
    <property type="protein sequence ID" value="CAI9546847.1"/>
    <property type="molecule type" value="Genomic_DNA"/>
</dbReference>
<accession>A0ABN9BGY2</accession>
<gene>
    <name evidence="1" type="ORF">SPARVUS_LOCUS2888200</name>
</gene>
<organism evidence="1 2">
    <name type="scientific">Staurois parvus</name>
    <dbReference type="NCBI Taxonomy" id="386267"/>
    <lineage>
        <taxon>Eukaryota</taxon>
        <taxon>Metazoa</taxon>
        <taxon>Chordata</taxon>
        <taxon>Craniata</taxon>
        <taxon>Vertebrata</taxon>
        <taxon>Euteleostomi</taxon>
        <taxon>Amphibia</taxon>
        <taxon>Batrachia</taxon>
        <taxon>Anura</taxon>
        <taxon>Neobatrachia</taxon>
        <taxon>Ranoidea</taxon>
        <taxon>Ranidae</taxon>
        <taxon>Staurois</taxon>
    </lineage>
</organism>